<organism evidence="1 2">
    <name type="scientific">Periconia macrospinosa</name>
    <dbReference type="NCBI Taxonomy" id="97972"/>
    <lineage>
        <taxon>Eukaryota</taxon>
        <taxon>Fungi</taxon>
        <taxon>Dikarya</taxon>
        <taxon>Ascomycota</taxon>
        <taxon>Pezizomycotina</taxon>
        <taxon>Dothideomycetes</taxon>
        <taxon>Pleosporomycetidae</taxon>
        <taxon>Pleosporales</taxon>
        <taxon>Massarineae</taxon>
        <taxon>Periconiaceae</taxon>
        <taxon>Periconia</taxon>
    </lineage>
</organism>
<proteinExistence type="predicted"/>
<accession>A0A2V1E651</accession>
<dbReference type="AlphaFoldDB" id="A0A2V1E651"/>
<reference evidence="1 2" key="1">
    <citation type="journal article" date="2018" name="Sci. Rep.">
        <title>Comparative genomics provides insights into the lifestyle and reveals functional heterogeneity of dark septate endophytic fungi.</title>
        <authorList>
            <person name="Knapp D.G."/>
            <person name="Nemeth J.B."/>
            <person name="Barry K."/>
            <person name="Hainaut M."/>
            <person name="Henrissat B."/>
            <person name="Johnson J."/>
            <person name="Kuo A."/>
            <person name="Lim J.H.P."/>
            <person name="Lipzen A."/>
            <person name="Nolan M."/>
            <person name="Ohm R.A."/>
            <person name="Tamas L."/>
            <person name="Grigoriev I.V."/>
            <person name="Spatafora J.W."/>
            <person name="Nagy L.G."/>
            <person name="Kovacs G.M."/>
        </authorList>
    </citation>
    <scope>NUCLEOTIDE SEQUENCE [LARGE SCALE GENOMIC DNA]</scope>
    <source>
        <strain evidence="1 2">DSE2036</strain>
    </source>
</reference>
<sequence length="246" mass="29025">MLLDIPPEMRLRIYELLLAPIPLSKPPSQFTGLLFSCRQIRHELEHIIVARMQNYLLRVQRRCAAMGYRIQWLPLRTFNDAYNLTVFRGTVMANFKRKDPFMVLFYLYLGTLTIKMRYHRFGEKEQHERSILAYLNTTISYHRSSIENYRHSDHEHRQSNFPVRYPDKQHIKNITSLHFWITHRFANENTPAARRIICDWSTEPIMRGSSGNLTHHRPVPGEWNIAALENGEFGALVGIEYSKVGN</sequence>
<keyword evidence="2" id="KW-1185">Reference proteome</keyword>
<gene>
    <name evidence="1" type="ORF">DM02DRAFT_161928</name>
</gene>
<dbReference type="EMBL" id="KZ805319">
    <property type="protein sequence ID" value="PVI04750.1"/>
    <property type="molecule type" value="Genomic_DNA"/>
</dbReference>
<evidence type="ECO:0008006" key="3">
    <source>
        <dbReference type="Google" id="ProtNLM"/>
    </source>
</evidence>
<evidence type="ECO:0000313" key="1">
    <source>
        <dbReference type="EMBL" id="PVI04750.1"/>
    </source>
</evidence>
<dbReference type="Proteomes" id="UP000244855">
    <property type="component" value="Unassembled WGS sequence"/>
</dbReference>
<dbReference type="OrthoDB" id="3801372at2759"/>
<evidence type="ECO:0000313" key="2">
    <source>
        <dbReference type="Proteomes" id="UP000244855"/>
    </source>
</evidence>
<name>A0A2V1E651_9PLEO</name>
<protein>
    <recommendedName>
        <fullName evidence="3">F-box domain-containing protein</fullName>
    </recommendedName>
</protein>